<sequence length="169" mass="17716">MTVDRRAYGRLGQTTATARPAPCSTGSSRLHVVGLVRSRGHTAVVASASCDRPGRNQSAAIGRARMFPSAFRRAGTPAPSAFRCARSRSRATTPSGPASTSVPLAATGRSTSRSAAARTAPTTTATVAWRVCARSGRPVIVEYQASVKVSGRFFGQPVPVLSKVYIKKK</sequence>
<protein>
    <submittedName>
        <fullName evidence="3">Uncharacterized protein LOC112685923</fullName>
    </submittedName>
</protein>
<feature type="region of interest" description="Disordered" evidence="1">
    <location>
        <begin position="1"/>
        <end position="26"/>
    </location>
</feature>
<dbReference type="AlphaFoldDB" id="A0A8B8FS30"/>
<organism evidence="2 3">
    <name type="scientific">Sipha flava</name>
    <name type="common">yellow sugarcane aphid</name>
    <dbReference type="NCBI Taxonomy" id="143950"/>
    <lineage>
        <taxon>Eukaryota</taxon>
        <taxon>Metazoa</taxon>
        <taxon>Ecdysozoa</taxon>
        <taxon>Arthropoda</taxon>
        <taxon>Hexapoda</taxon>
        <taxon>Insecta</taxon>
        <taxon>Pterygota</taxon>
        <taxon>Neoptera</taxon>
        <taxon>Paraneoptera</taxon>
        <taxon>Hemiptera</taxon>
        <taxon>Sternorrhyncha</taxon>
        <taxon>Aphidomorpha</taxon>
        <taxon>Aphidoidea</taxon>
        <taxon>Aphididae</taxon>
        <taxon>Sipha</taxon>
    </lineage>
</organism>
<evidence type="ECO:0000313" key="3">
    <source>
        <dbReference type="RefSeq" id="XP_025413759.1"/>
    </source>
</evidence>
<feature type="region of interest" description="Disordered" evidence="1">
    <location>
        <begin position="86"/>
        <end position="119"/>
    </location>
</feature>
<dbReference type="GeneID" id="112685923"/>
<feature type="compositionally biased region" description="Low complexity" evidence="1">
    <location>
        <begin position="86"/>
        <end position="97"/>
    </location>
</feature>
<evidence type="ECO:0000313" key="2">
    <source>
        <dbReference type="Proteomes" id="UP000694846"/>
    </source>
</evidence>
<feature type="compositionally biased region" description="Low complexity" evidence="1">
    <location>
        <begin position="105"/>
        <end position="119"/>
    </location>
</feature>
<dbReference type="RefSeq" id="XP_025413759.1">
    <property type="nucleotide sequence ID" value="XM_025557974.1"/>
</dbReference>
<dbReference type="Proteomes" id="UP000694846">
    <property type="component" value="Unplaced"/>
</dbReference>
<proteinExistence type="predicted"/>
<name>A0A8B8FS30_9HEMI</name>
<accession>A0A8B8FS30</accession>
<keyword evidence="2" id="KW-1185">Reference proteome</keyword>
<reference evidence="3" key="1">
    <citation type="submission" date="2025-08" db="UniProtKB">
        <authorList>
            <consortium name="RefSeq"/>
        </authorList>
    </citation>
    <scope>IDENTIFICATION</scope>
    <source>
        <tissue evidence="3">Whole body</tissue>
    </source>
</reference>
<evidence type="ECO:0000256" key="1">
    <source>
        <dbReference type="SAM" id="MobiDB-lite"/>
    </source>
</evidence>
<gene>
    <name evidence="3" type="primary">LOC112685923</name>
</gene>